<evidence type="ECO:0000256" key="9">
    <source>
        <dbReference type="PROSITE-ProRule" id="PRU00191"/>
    </source>
</evidence>
<evidence type="ECO:0000259" key="14">
    <source>
        <dbReference type="PROSITE" id="PS50001"/>
    </source>
</evidence>
<evidence type="ECO:0000256" key="3">
    <source>
        <dbReference type="ARBA" id="ARBA00022741"/>
    </source>
</evidence>
<feature type="compositionally biased region" description="Basic and acidic residues" evidence="13">
    <location>
        <begin position="647"/>
        <end position="657"/>
    </location>
</feature>
<keyword evidence="1 10" id="KW-0728">SH3 domain</keyword>
<dbReference type="PROSITE" id="PS50002">
    <property type="entry name" value="SH3"/>
    <property type="match status" value="1"/>
</dbReference>
<dbReference type="Pfam" id="PF00017">
    <property type="entry name" value="SH2"/>
    <property type="match status" value="1"/>
</dbReference>
<feature type="region of interest" description="Disordered" evidence="13">
    <location>
        <begin position="930"/>
        <end position="1142"/>
    </location>
</feature>
<dbReference type="Pfam" id="PF07714">
    <property type="entry name" value="PK_Tyr_Ser-Thr"/>
    <property type="match status" value="1"/>
</dbReference>
<evidence type="ECO:0000256" key="11">
    <source>
        <dbReference type="PROSITE-ProRule" id="PRU10141"/>
    </source>
</evidence>
<dbReference type="PRINTS" id="PR00401">
    <property type="entry name" value="SH2DOMAIN"/>
</dbReference>
<dbReference type="EC" id="2.7.10.2" evidence="12"/>
<keyword evidence="2 12" id="KW-0808">Transferase</keyword>
<dbReference type="PROSITE" id="PS50011">
    <property type="entry name" value="PROTEIN_KINASE_DOM"/>
    <property type="match status" value="1"/>
</dbReference>
<dbReference type="SMART" id="SM00326">
    <property type="entry name" value="SH3"/>
    <property type="match status" value="1"/>
</dbReference>
<sequence length="1247" mass="138951">MGGQQTKDRGPSRSQRRPNYFGSNVFAEHHEALLAGRPLPEPPEWLDAFPKWTSKDNLLSEGDDLFIALYDFQATGENQLSLGKGEKVRVLSYNSNGEWCEARSSTGRVGWVPSNYISPINSLEKHSWYHGRISRNAAEYLLSSGINGSFLVRESESSPGQRSISLRHEGRVYHYRISQDGEGKVYVTAESRFSSLAELVHHHSMHADGLITQLLYPAPKCQKPTLFAISPEPDEWEIDRRDIAMRHKLGGGQYGDVYEAFWKKRDGTGFTVAVKTLKEDTMALKDFLEEAAIMKTMTHPNLVRLIGVCTREPPYYIITEFMENGNLLDYLRTCDKNVVNELVLLHFATQIASAMSYLESRNFIHRDLAARNCLVGESFVVKVADFGLARLMRDDTYTAHAGAKFPIKWTAPEGLAYNKFSTKSDVWAYGILLWEIATYGMSPYPGIDLTEVYHALEKGHRMDCPPGCPEIIYEIMKSCWKWDATDRPHFWEIHATLVSLMQPVQYYEDEDMIDPPMIPSFTHMDSVPLDSQQTSMFLSTFTGSQQGAMNHVGSGVPIMRRNKKGKQAPAPPKRTSSFRDSQCDLDPDSQSYGLEDSAELQYLRRRENASFEKLADLTDADYADLSGADADEDSEVSDTAQSVPEMKTTRDFRDRSSSRGNKGAKSRTYPMKDHLGMNKLSHNHSKPQVVALEEVNVRKAINRYGTLPKGARIGAYLDSMRQDPLTGGGEAPADYSGDGEQMENAMLRKSNLQSKSSGKPVKQIMSPSRSKPSKTNSPRARHKSPIESGLGKPLVSSIHMSCLQSSKSTSNSPILEANPLLSTSASSLKEALELKLISEIKESSKTKKSQPQTPTNGVSQGRELLDNEKGFLSLQGRENISPVPSNSPALQLVSEIFESLKVKNVKMEQKKDNDSIGQGDTDDRALTKASSLEVGPQSHENFENFKARLRKVSKSLDGGNEGPPPGPTSLVDSKMSAPAGAPVPEADENGEQNGKEKRSSTGSITSLKKIWEGQQQGRVDSNVKQQQQPKNSTKEISTDGLSSRKSITDSAVKGKHHTSPEKIVEERKKDVIVNEKPLQQPKRSTKEVEEKSSTNSKTEGTKVTRVKRVWPPLHSSTENDKPAIPSKPMATKKTNPIYATPSQRQDYSSRIYEEGTGALLDRSEMVKKWLALDAMITTLTCSTGNLIPILEEANILLLWGQKYAETLSPVSRFQMMQVNSKLEANIQEKNLHELQNILRDFATIIQR</sequence>
<evidence type="ECO:0000256" key="12">
    <source>
        <dbReference type="RuleBase" id="RU362096"/>
    </source>
</evidence>
<dbReference type="Proteomes" id="UP001642540">
    <property type="component" value="Unassembled WGS sequence"/>
</dbReference>
<comment type="similarity">
    <text evidence="12">Belongs to the protein kinase superfamily. Tyr protein kinase family.</text>
</comment>
<dbReference type="CDD" id="cd09935">
    <property type="entry name" value="SH2_ABL"/>
    <property type="match status" value="1"/>
</dbReference>
<evidence type="ECO:0000256" key="2">
    <source>
        <dbReference type="ARBA" id="ARBA00022679"/>
    </source>
</evidence>
<dbReference type="Gene3D" id="2.30.30.40">
    <property type="entry name" value="SH3 Domains"/>
    <property type="match status" value="1"/>
</dbReference>
<keyword evidence="6 9" id="KW-0727">SH2 domain</keyword>
<feature type="domain" description="SH3" evidence="15">
    <location>
        <begin position="61"/>
        <end position="122"/>
    </location>
</feature>
<evidence type="ECO:0000313" key="17">
    <source>
        <dbReference type="EMBL" id="CAL8143576.1"/>
    </source>
</evidence>
<dbReference type="InterPro" id="IPR001245">
    <property type="entry name" value="Ser-Thr/Tyr_kinase_cat_dom"/>
</dbReference>
<reference evidence="17 18" key="1">
    <citation type="submission" date="2024-08" db="EMBL/GenBank/DDBJ databases">
        <authorList>
            <person name="Cucini C."/>
            <person name="Frati F."/>
        </authorList>
    </citation>
    <scope>NUCLEOTIDE SEQUENCE [LARGE SCALE GENOMIC DNA]</scope>
</reference>
<dbReference type="InterPro" id="IPR008266">
    <property type="entry name" value="Tyr_kinase_AS"/>
</dbReference>
<dbReference type="SMART" id="SM00219">
    <property type="entry name" value="TyrKc"/>
    <property type="match status" value="1"/>
</dbReference>
<dbReference type="PROSITE" id="PS00107">
    <property type="entry name" value="PROTEIN_KINASE_ATP"/>
    <property type="match status" value="1"/>
</dbReference>
<dbReference type="SUPFAM" id="SSF56112">
    <property type="entry name" value="Protein kinase-like (PK-like)"/>
    <property type="match status" value="1"/>
</dbReference>
<dbReference type="PANTHER" id="PTHR24418">
    <property type="entry name" value="TYROSINE-PROTEIN KINASE"/>
    <property type="match status" value="1"/>
</dbReference>
<dbReference type="InterPro" id="IPR036028">
    <property type="entry name" value="SH3-like_dom_sf"/>
</dbReference>
<evidence type="ECO:0000259" key="15">
    <source>
        <dbReference type="PROSITE" id="PS50002"/>
    </source>
</evidence>
<dbReference type="InterPro" id="IPR017441">
    <property type="entry name" value="Protein_kinase_ATP_BS"/>
</dbReference>
<keyword evidence="5 11" id="KW-0067">ATP-binding</keyword>
<dbReference type="InterPro" id="IPR035837">
    <property type="entry name" value="ABL_SH2"/>
</dbReference>
<dbReference type="EMBL" id="CAXLJM020000160">
    <property type="protein sequence ID" value="CAL8143576.1"/>
    <property type="molecule type" value="Genomic_DNA"/>
</dbReference>
<feature type="compositionally biased region" description="Polar residues" evidence="13">
    <location>
        <begin position="1038"/>
        <end position="1049"/>
    </location>
</feature>
<proteinExistence type="inferred from homology"/>
<dbReference type="InterPro" id="IPR050198">
    <property type="entry name" value="Non-receptor_tyrosine_kinases"/>
</dbReference>
<keyword evidence="18" id="KW-1185">Reference proteome</keyword>
<feature type="compositionally biased region" description="Polar residues" evidence="13">
    <location>
        <begin position="765"/>
        <end position="778"/>
    </location>
</feature>
<evidence type="ECO:0000256" key="8">
    <source>
        <dbReference type="ARBA" id="ARBA00051245"/>
    </source>
</evidence>
<keyword evidence="3 11" id="KW-0547">Nucleotide-binding</keyword>
<feature type="compositionally biased region" description="Polar residues" evidence="13">
    <location>
        <begin position="1013"/>
        <end position="1031"/>
    </location>
</feature>
<feature type="domain" description="Protein kinase" evidence="16">
    <location>
        <begin position="243"/>
        <end position="497"/>
    </location>
</feature>
<protein>
    <recommendedName>
        <fullName evidence="12">Tyrosine-protein kinase</fullName>
        <ecNumber evidence="12">2.7.10.2</ecNumber>
    </recommendedName>
</protein>
<dbReference type="InterPro" id="IPR011009">
    <property type="entry name" value="Kinase-like_dom_sf"/>
</dbReference>
<keyword evidence="4 12" id="KW-0418">Kinase</keyword>
<dbReference type="SMART" id="SM00252">
    <property type="entry name" value="SH2"/>
    <property type="match status" value="1"/>
</dbReference>
<feature type="region of interest" description="Disordered" evidence="13">
    <location>
        <begin position="842"/>
        <end position="864"/>
    </location>
</feature>
<dbReference type="PRINTS" id="PR00452">
    <property type="entry name" value="SH3DOMAIN"/>
</dbReference>
<evidence type="ECO:0000256" key="6">
    <source>
        <dbReference type="ARBA" id="ARBA00022999"/>
    </source>
</evidence>
<evidence type="ECO:0000313" key="18">
    <source>
        <dbReference type="Proteomes" id="UP001642540"/>
    </source>
</evidence>
<feature type="domain" description="SH2" evidence="14">
    <location>
        <begin position="128"/>
        <end position="218"/>
    </location>
</feature>
<dbReference type="PRINTS" id="PR00109">
    <property type="entry name" value="TYRKINASE"/>
</dbReference>
<evidence type="ECO:0000256" key="10">
    <source>
        <dbReference type="PROSITE-ProRule" id="PRU00192"/>
    </source>
</evidence>
<feature type="region of interest" description="Disordered" evidence="13">
    <location>
        <begin position="561"/>
        <end position="594"/>
    </location>
</feature>
<dbReference type="InterPro" id="IPR000980">
    <property type="entry name" value="SH2"/>
</dbReference>
<dbReference type="Pfam" id="PF00018">
    <property type="entry name" value="SH3_1"/>
    <property type="match status" value="1"/>
</dbReference>
<feature type="region of interest" description="Disordered" evidence="13">
    <location>
        <begin position="627"/>
        <end position="671"/>
    </location>
</feature>
<dbReference type="PROSITE" id="PS00109">
    <property type="entry name" value="PROTEIN_KINASE_TYR"/>
    <property type="match status" value="1"/>
</dbReference>
<feature type="region of interest" description="Disordered" evidence="13">
    <location>
        <begin position="1"/>
        <end position="20"/>
    </location>
</feature>
<comment type="catalytic activity">
    <reaction evidence="8 12">
        <text>L-tyrosyl-[protein] + ATP = O-phospho-L-tyrosyl-[protein] + ADP + H(+)</text>
        <dbReference type="Rhea" id="RHEA:10596"/>
        <dbReference type="Rhea" id="RHEA-COMP:10136"/>
        <dbReference type="Rhea" id="RHEA-COMP:20101"/>
        <dbReference type="ChEBI" id="CHEBI:15378"/>
        <dbReference type="ChEBI" id="CHEBI:30616"/>
        <dbReference type="ChEBI" id="CHEBI:46858"/>
        <dbReference type="ChEBI" id="CHEBI:61978"/>
        <dbReference type="ChEBI" id="CHEBI:456216"/>
        <dbReference type="EC" id="2.7.10.2"/>
    </reaction>
</comment>
<keyword evidence="7 12" id="KW-0829">Tyrosine-protein kinase</keyword>
<feature type="compositionally biased region" description="Polar residues" evidence="13">
    <location>
        <begin position="850"/>
        <end position="859"/>
    </location>
</feature>
<dbReference type="PROSITE" id="PS50001">
    <property type="entry name" value="SH2"/>
    <property type="match status" value="1"/>
</dbReference>
<feature type="binding site" evidence="11">
    <location>
        <position position="275"/>
    </location>
    <ligand>
        <name>ATP</name>
        <dbReference type="ChEBI" id="CHEBI:30616"/>
    </ligand>
</feature>
<evidence type="ECO:0000256" key="5">
    <source>
        <dbReference type="ARBA" id="ARBA00022840"/>
    </source>
</evidence>
<dbReference type="InterPro" id="IPR001452">
    <property type="entry name" value="SH3_domain"/>
</dbReference>
<dbReference type="SUPFAM" id="SSF55550">
    <property type="entry name" value="SH2 domain"/>
    <property type="match status" value="1"/>
</dbReference>
<dbReference type="InterPro" id="IPR036860">
    <property type="entry name" value="SH2_dom_sf"/>
</dbReference>
<evidence type="ECO:0000256" key="4">
    <source>
        <dbReference type="ARBA" id="ARBA00022777"/>
    </source>
</evidence>
<dbReference type="CDD" id="cd11850">
    <property type="entry name" value="SH3_Abl"/>
    <property type="match status" value="1"/>
</dbReference>
<accession>A0ABP1S5L0</accession>
<organism evidence="17 18">
    <name type="scientific">Orchesella dallaii</name>
    <dbReference type="NCBI Taxonomy" id="48710"/>
    <lineage>
        <taxon>Eukaryota</taxon>
        <taxon>Metazoa</taxon>
        <taxon>Ecdysozoa</taxon>
        <taxon>Arthropoda</taxon>
        <taxon>Hexapoda</taxon>
        <taxon>Collembola</taxon>
        <taxon>Entomobryomorpha</taxon>
        <taxon>Entomobryoidea</taxon>
        <taxon>Orchesellidae</taxon>
        <taxon>Orchesellinae</taxon>
        <taxon>Orchesella</taxon>
    </lineage>
</organism>
<evidence type="ECO:0000256" key="1">
    <source>
        <dbReference type="ARBA" id="ARBA00022443"/>
    </source>
</evidence>
<dbReference type="InterPro" id="IPR000719">
    <property type="entry name" value="Prot_kinase_dom"/>
</dbReference>
<comment type="caution">
    <text evidence="17">The sequence shown here is derived from an EMBL/GenBank/DDBJ whole genome shotgun (WGS) entry which is preliminary data.</text>
</comment>
<gene>
    <name evidence="17" type="ORF">ODALV1_LOCUS29711</name>
</gene>
<evidence type="ECO:0000259" key="16">
    <source>
        <dbReference type="PROSITE" id="PS50011"/>
    </source>
</evidence>
<name>A0ABP1S5L0_9HEXA</name>
<feature type="region of interest" description="Disordered" evidence="13">
    <location>
        <begin position="750"/>
        <end position="792"/>
    </location>
</feature>
<evidence type="ECO:0000256" key="7">
    <source>
        <dbReference type="ARBA" id="ARBA00023137"/>
    </source>
</evidence>
<dbReference type="Gene3D" id="3.30.505.10">
    <property type="entry name" value="SH2 domain"/>
    <property type="match status" value="1"/>
</dbReference>
<dbReference type="InterPro" id="IPR020635">
    <property type="entry name" value="Tyr_kinase_cat_dom"/>
</dbReference>
<dbReference type="SUPFAM" id="SSF50044">
    <property type="entry name" value="SH3-domain"/>
    <property type="match status" value="1"/>
</dbReference>
<feature type="compositionally biased region" description="Basic and acidic residues" evidence="13">
    <location>
        <begin position="1"/>
        <end position="11"/>
    </location>
</feature>
<evidence type="ECO:0000256" key="13">
    <source>
        <dbReference type="SAM" id="MobiDB-lite"/>
    </source>
</evidence>
<dbReference type="Gene3D" id="1.10.510.10">
    <property type="entry name" value="Transferase(Phosphotransferase) domain 1"/>
    <property type="match status" value="1"/>
</dbReference>
<feature type="compositionally biased region" description="Basic and acidic residues" evidence="13">
    <location>
        <begin position="1058"/>
        <end position="1073"/>
    </location>
</feature>